<dbReference type="eggNOG" id="COG0577">
    <property type="taxonomic scope" value="Bacteria"/>
</dbReference>
<name>C7NLI6_KYTSD</name>
<feature type="transmembrane region" description="Helical" evidence="1">
    <location>
        <begin position="430"/>
        <end position="454"/>
    </location>
</feature>
<evidence type="ECO:0000256" key="1">
    <source>
        <dbReference type="SAM" id="Phobius"/>
    </source>
</evidence>
<reference evidence="2 3" key="1">
    <citation type="journal article" date="2009" name="Stand. Genomic Sci.">
        <title>Complete genome sequence of Kytococcus sedentarius type strain (541).</title>
        <authorList>
            <person name="Sims D."/>
            <person name="Brettin T."/>
            <person name="Detter J.C."/>
            <person name="Han C."/>
            <person name="Lapidus A."/>
            <person name="Copeland A."/>
            <person name="Glavina Del Rio T."/>
            <person name="Nolan M."/>
            <person name="Chen F."/>
            <person name="Lucas S."/>
            <person name="Tice H."/>
            <person name="Cheng J.F."/>
            <person name="Bruce D."/>
            <person name="Goodwin L."/>
            <person name="Pitluck S."/>
            <person name="Ovchinnikova G."/>
            <person name="Pati A."/>
            <person name="Ivanova N."/>
            <person name="Mavrommatis K."/>
            <person name="Chen A."/>
            <person name="Palaniappan K."/>
            <person name="D'haeseleer P."/>
            <person name="Chain P."/>
            <person name="Bristow J."/>
            <person name="Eisen J.A."/>
            <person name="Markowitz V."/>
            <person name="Hugenholtz P."/>
            <person name="Schneider S."/>
            <person name="Goker M."/>
            <person name="Pukall R."/>
            <person name="Kyrpides N.C."/>
            <person name="Klenk H.P."/>
        </authorList>
    </citation>
    <scope>NUCLEOTIDE SEQUENCE [LARGE SCALE GENOMIC DNA]</scope>
    <source>
        <strain evidence="3">ATCC 14392 / DSM 20547 / JCM 11482 / CCUG 33030 / NBRC 15357 / NCTC 11040 / CCM 314 / 541</strain>
    </source>
</reference>
<feature type="transmembrane region" description="Helical" evidence="1">
    <location>
        <begin position="593"/>
        <end position="610"/>
    </location>
</feature>
<protein>
    <recommendedName>
        <fullName evidence="4">Permease</fullName>
    </recommendedName>
</protein>
<feature type="transmembrane region" description="Helical" evidence="1">
    <location>
        <begin position="348"/>
        <end position="367"/>
    </location>
</feature>
<keyword evidence="1" id="KW-0812">Transmembrane</keyword>
<organism evidence="2 3">
    <name type="scientific">Kytococcus sedentarius (strain ATCC 14392 / DSM 20547 / JCM 11482 / CCUG 33030 / NBRC 15357 / NCTC 11040 / CCM 314 / 541)</name>
    <name type="common">Micrococcus sedentarius</name>
    <dbReference type="NCBI Taxonomy" id="478801"/>
    <lineage>
        <taxon>Bacteria</taxon>
        <taxon>Bacillati</taxon>
        <taxon>Actinomycetota</taxon>
        <taxon>Actinomycetes</taxon>
        <taxon>Micrococcales</taxon>
        <taxon>Kytococcaceae</taxon>
        <taxon>Kytococcus</taxon>
    </lineage>
</organism>
<evidence type="ECO:0000313" key="2">
    <source>
        <dbReference type="EMBL" id="ACV07182.1"/>
    </source>
</evidence>
<feature type="transmembrane region" description="Helical" evidence="1">
    <location>
        <begin position="217"/>
        <end position="240"/>
    </location>
</feature>
<proteinExistence type="predicted"/>
<dbReference type="KEGG" id="kse:Ksed_21980"/>
<evidence type="ECO:0000313" key="3">
    <source>
        <dbReference type="Proteomes" id="UP000006666"/>
    </source>
</evidence>
<feature type="transmembrane region" description="Helical" evidence="1">
    <location>
        <begin position="642"/>
        <end position="665"/>
    </location>
</feature>
<keyword evidence="1" id="KW-1133">Transmembrane helix</keyword>
<sequence length="709" mass="73514">MTTAWVVARRLALSPDPRQRWRQISLVLASLLGTAAILTGMGVVNAGWVASQHVVGRQPLLAGQPGPGPVPGAPAQWSKSMPVLPEGVGQVPIIWVDPSSGHEGDAALVPPGLDALPEPGAAVLSPGLVDRGISAEDLGLQPSEAGSGVGGVIGDAGLASRSEGFAYARPPAGQSVEQDLAISISGWAPAGRWEVAGSPRRFPWVETVLDTPTLVPAVFGVLWLIVVPSMLLMVGTARAVSEVTRQRGQRLWELGVARSSIRAVAALETFVLAAAGTVAGLLLWWVALRSRPTFPLTDGQLLPGSTRVPLWVALPVALVLILIVVVAASTLRLSPRPERSRGSVGQTLGIVPLVVGLTLITVAPWVFVTAGANGAADMQANLLLGGALLVLVGLPLALPGIVSALARFAPASSAPSVWLAARRLARRPQVYTRTGALVGSLAFISGSALALVLATMPQEWHPAGEERIVWSVDYEDAPEGFGAVVQERADAAGAWVAPLRKGAVEFPSCDDAAEFIGIPQEELKCSSDGARLNTGIQVRLTDEPSPPGESFLISGPRDWSATDALPLLAGSTAPGLYEEVGPNRHHVNPGADWFSAGWGACCLLLLVALVRSLGDHTLRATAEARELAMPGLLPREVDRVSIATTLAPVVLAVAIGCAAAVLFALRGFSVGYTTSSVGLVSAAALGSGALAVVVVLAGVWWQRHLDRRG</sequence>
<dbReference type="EMBL" id="CP001686">
    <property type="protein sequence ID" value="ACV07182.1"/>
    <property type="molecule type" value="Genomic_DNA"/>
</dbReference>
<dbReference type="STRING" id="478801.Ksed_21980"/>
<feature type="transmembrane region" description="Helical" evidence="1">
    <location>
        <begin position="308"/>
        <end position="328"/>
    </location>
</feature>
<gene>
    <name evidence="2" type="ordered locus">Ksed_21980</name>
</gene>
<evidence type="ECO:0008006" key="4">
    <source>
        <dbReference type="Google" id="ProtNLM"/>
    </source>
</evidence>
<keyword evidence="1" id="KW-0472">Membrane</keyword>
<feature type="transmembrane region" description="Helical" evidence="1">
    <location>
        <begin position="387"/>
        <end position="409"/>
    </location>
</feature>
<dbReference type="HOGENOM" id="CLU_389219_0_0_11"/>
<dbReference type="AlphaFoldDB" id="C7NLI6"/>
<feature type="transmembrane region" description="Helical" evidence="1">
    <location>
        <begin position="677"/>
        <end position="701"/>
    </location>
</feature>
<accession>C7NLI6</accession>
<feature type="transmembrane region" description="Helical" evidence="1">
    <location>
        <begin position="261"/>
        <end position="288"/>
    </location>
</feature>
<dbReference type="RefSeq" id="WP_015780117.1">
    <property type="nucleotide sequence ID" value="NC_013169.1"/>
</dbReference>
<dbReference type="Proteomes" id="UP000006666">
    <property type="component" value="Chromosome"/>
</dbReference>
<keyword evidence="3" id="KW-1185">Reference proteome</keyword>